<keyword evidence="3" id="KW-1185">Reference proteome</keyword>
<evidence type="ECO:0000256" key="1">
    <source>
        <dbReference type="SAM" id="SignalP"/>
    </source>
</evidence>
<feature type="chain" id="PRO_5046355476" evidence="1">
    <location>
        <begin position="25"/>
        <end position="178"/>
    </location>
</feature>
<dbReference type="Proteomes" id="UP001356170">
    <property type="component" value="Unassembled WGS sequence"/>
</dbReference>
<dbReference type="EMBL" id="JAZHBO010000001">
    <property type="protein sequence ID" value="MEF2154903.1"/>
    <property type="molecule type" value="Genomic_DNA"/>
</dbReference>
<organism evidence="2 3">
    <name type="scientific">Aquilutibacter rugosus</name>
    <dbReference type="NCBI Taxonomy" id="3115820"/>
    <lineage>
        <taxon>Bacteria</taxon>
        <taxon>Pseudomonadati</taxon>
        <taxon>Pseudomonadota</taxon>
        <taxon>Gammaproteobacteria</taxon>
        <taxon>Lysobacterales</taxon>
        <taxon>Lysobacteraceae</taxon>
        <taxon>Aquilutibacter</taxon>
    </lineage>
</organism>
<name>A0ABU7UXF1_9GAMM</name>
<keyword evidence="1" id="KW-0732">Signal</keyword>
<comment type="caution">
    <text evidence="2">The sequence shown here is derived from an EMBL/GenBank/DDBJ whole genome shotgun (WGS) entry which is preliminary data.</text>
</comment>
<sequence length="178" mass="19205">MSTKKFSVFAAVLLWGATHATAQAAPSISLTPEGQRNAIREFAGLYRQLPNDQRAFVLPLIAGAVNGQLPLRQNDYGLELRRLQALPNDTMAMRLRWLKAAETGPELSRQELGGNLEMLARAVGCKDESVRELIGAGIRIQLDIEDGAGVQLASAALDSASCKTPDDIESHLRALGVE</sequence>
<gene>
    <name evidence="2" type="ORF">V3390_01430</name>
</gene>
<reference evidence="2 3" key="1">
    <citation type="submission" date="2024-01" db="EMBL/GenBank/DDBJ databases">
        <title>Novel species of the genus Luteimonas isolated from rivers.</title>
        <authorList>
            <person name="Lu H."/>
        </authorList>
    </citation>
    <scope>NUCLEOTIDE SEQUENCE [LARGE SCALE GENOMIC DNA]</scope>
    <source>
        <strain evidence="2 3">FXH3W</strain>
    </source>
</reference>
<dbReference type="RefSeq" id="WP_331703051.1">
    <property type="nucleotide sequence ID" value="NZ_JAZHBO010000001.1"/>
</dbReference>
<evidence type="ECO:0000313" key="3">
    <source>
        <dbReference type="Proteomes" id="UP001356170"/>
    </source>
</evidence>
<evidence type="ECO:0000313" key="2">
    <source>
        <dbReference type="EMBL" id="MEF2154903.1"/>
    </source>
</evidence>
<proteinExistence type="predicted"/>
<accession>A0ABU7UXF1</accession>
<protein>
    <submittedName>
        <fullName evidence="2">Uncharacterized protein</fullName>
    </submittedName>
</protein>
<feature type="signal peptide" evidence="1">
    <location>
        <begin position="1"/>
        <end position="24"/>
    </location>
</feature>